<comment type="subcellular location">
    <subcellularLocation>
        <location evidence="6">Cytoplasm</location>
    </subcellularLocation>
</comment>
<dbReference type="RefSeq" id="WP_227262061.1">
    <property type="nucleotide sequence ID" value="NZ_BAAADU010000002.1"/>
</dbReference>
<gene>
    <name evidence="6" type="primary">rnp3</name>
    <name evidence="7" type="ORF">GCM10009019_02170</name>
</gene>
<dbReference type="GeneID" id="68572673"/>
<dbReference type="GO" id="GO:0005737">
    <property type="term" value="C:cytoplasm"/>
    <property type="evidence" value="ECO:0007669"/>
    <property type="project" value="UniProtKB-SubCell"/>
</dbReference>
<dbReference type="GO" id="GO:0004526">
    <property type="term" value="F:ribonuclease P activity"/>
    <property type="evidence" value="ECO:0007669"/>
    <property type="project" value="UniProtKB-UniRule"/>
</dbReference>
<evidence type="ECO:0000256" key="1">
    <source>
        <dbReference type="ARBA" id="ARBA00022490"/>
    </source>
</evidence>
<protein>
    <recommendedName>
        <fullName evidence="6">Ribonuclease P protein component 3</fullName>
        <shortName evidence="6">RNase P component 3</shortName>
        <ecNumber evidence="6">3.1.26.5</ecNumber>
    </recommendedName>
    <alternativeName>
        <fullName evidence="6">Rpp30</fullName>
    </alternativeName>
</protein>
<dbReference type="InterPro" id="IPR023539">
    <property type="entry name" value="RNase_P_comp-3_arc"/>
</dbReference>
<evidence type="ECO:0000313" key="7">
    <source>
        <dbReference type="EMBL" id="GAA0643900.1"/>
    </source>
</evidence>
<evidence type="ECO:0000256" key="3">
    <source>
        <dbReference type="ARBA" id="ARBA00022722"/>
    </source>
</evidence>
<dbReference type="EC" id="3.1.26.5" evidence="6"/>
<dbReference type="Proteomes" id="UP001500194">
    <property type="component" value="Unassembled WGS sequence"/>
</dbReference>
<keyword evidence="8" id="KW-1185">Reference proteome</keyword>
<evidence type="ECO:0000256" key="5">
    <source>
        <dbReference type="ARBA" id="ARBA00022801"/>
    </source>
</evidence>
<comment type="catalytic activity">
    <reaction evidence="6">
        <text>Endonucleolytic cleavage of RNA, removing 5'-extranucleotides from tRNA precursor.</text>
        <dbReference type="EC" id="3.1.26.5"/>
    </reaction>
</comment>
<comment type="subunit">
    <text evidence="6">Consists of a catalytic RNA component and at least 4-5 protein subunits.</text>
</comment>
<keyword evidence="3 6" id="KW-0540">Nuclease</keyword>
<dbReference type="GO" id="GO:0030677">
    <property type="term" value="C:ribonuclease P complex"/>
    <property type="evidence" value="ECO:0007669"/>
    <property type="project" value="UniProtKB-UniRule"/>
</dbReference>
<evidence type="ECO:0000256" key="2">
    <source>
        <dbReference type="ARBA" id="ARBA00022694"/>
    </source>
</evidence>
<organism evidence="7 8">
    <name type="scientific">Salarchaeum japonicum</name>
    <dbReference type="NCBI Taxonomy" id="555573"/>
    <lineage>
        <taxon>Archaea</taxon>
        <taxon>Methanobacteriati</taxon>
        <taxon>Methanobacteriota</taxon>
        <taxon>Stenosarchaea group</taxon>
        <taxon>Halobacteria</taxon>
        <taxon>Halobacteriales</taxon>
        <taxon>Halobacteriaceae</taxon>
    </lineage>
</organism>
<proteinExistence type="inferred from homology"/>
<dbReference type="InterPro" id="IPR002738">
    <property type="entry name" value="RNase_P_p30"/>
</dbReference>
<dbReference type="HAMAP" id="MF_00756">
    <property type="entry name" value="RNase_P_3"/>
    <property type="match status" value="1"/>
</dbReference>
<evidence type="ECO:0000256" key="4">
    <source>
        <dbReference type="ARBA" id="ARBA00022759"/>
    </source>
</evidence>
<keyword evidence="4 6" id="KW-0255">Endonuclease</keyword>
<dbReference type="Pfam" id="PF01876">
    <property type="entry name" value="RNase_P_p30"/>
    <property type="match status" value="1"/>
</dbReference>
<dbReference type="InterPro" id="IPR016195">
    <property type="entry name" value="Pol/histidinol_Pase-like"/>
</dbReference>
<dbReference type="Gene3D" id="3.20.20.140">
    <property type="entry name" value="Metal-dependent hydrolases"/>
    <property type="match status" value="1"/>
</dbReference>
<sequence length="231" mass="25059">MYEAVFAHPDGASTVSRFADALAGVEYDGVVVRSRAGDRPEFDAERVREEHGIDVVDGVTVAADDPTGASGAVANLRSDATVLCVRGGDATMNRYAVEEEKVDVLSRPGSDVNHVMVKAAKRNAVRLEFDFGPALRESGGERVRALRGLRKLREIVEHYDAPYVVSAAPASHLDVRAPRELVAVAEQAGFGEAWVRAGLREWGVLAARNRERMSADFIAPGVRRGRYEEDA</sequence>
<dbReference type="EMBL" id="BAAADU010000002">
    <property type="protein sequence ID" value="GAA0643900.1"/>
    <property type="molecule type" value="Genomic_DNA"/>
</dbReference>
<comment type="caution">
    <text evidence="7">The sequence shown here is derived from an EMBL/GenBank/DDBJ whole genome shotgun (WGS) entry which is preliminary data.</text>
</comment>
<evidence type="ECO:0000313" key="8">
    <source>
        <dbReference type="Proteomes" id="UP001500194"/>
    </source>
</evidence>
<dbReference type="AlphaFoldDB" id="A0AAV3SYG3"/>
<dbReference type="GO" id="GO:0001682">
    <property type="term" value="P:tRNA 5'-leader removal"/>
    <property type="evidence" value="ECO:0007669"/>
    <property type="project" value="UniProtKB-UniRule"/>
</dbReference>
<evidence type="ECO:0000256" key="6">
    <source>
        <dbReference type="HAMAP-Rule" id="MF_00756"/>
    </source>
</evidence>
<dbReference type="SUPFAM" id="SSF89550">
    <property type="entry name" value="PHP domain-like"/>
    <property type="match status" value="1"/>
</dbReference>
<keyword evidence="2 6" id="KW-0819">tRNA processing</keyword>
<keyword evidence="1 6" id="KW-0963">Cytoplasm</keyword>
<name>A0AAV3SYG3_9EURY</name>
<comment type="similarity">
    <text evidence="6">Belongs to the eukaryotic/archaeal RNase P protein component 3 family.</text>
</comment>
<keyword evidence="5 6" id="KW-0378">Hydrolase</keyword>
<comment type="function">
    <text evidence="6">Part of ribonuclease P, a protein complex that generates mature tRNA molecules by cleaving their 5'-ends.</text>
</comment>
<accession>A0AAV3SYG3</accession>
<reference evidence="7 8" key="1">
    <citation type="journal article" date="2019" name="Int. J. Syst. Evol. Microbiol.">
        <title>The Global Catalogue of Microorganisms (GCM) 10K type strain sequencing project: providing services to taxonomists for standard genome sequencing and annotation.</title>
        <authorList>
            <consortium name="The Broad Institute Genomics Platform"/>
            <consortium name="The Broad Institute Genome Sequencing Center for Infectious Disease"/>
            <person name="Wu L."/>
            <person name="Ma J."/>
        </authorList>
    </citation>
    <scope>NUCLEOTIDE SEQUENCE [LARGE SCALE GENOMIC DNA]</scope>
    <source>
        <strain evidence="7 8">JCM 16327</strain>
    </source>
</reference>